<keyword evidence="3" id="KW-1185">Reference proteome</keyword>
<dbReference type="EMBL" id="QETB01000005">
    <property type="protein sequence ID" value="PWF25781.1"/>
    <property type="molecule type" value="Genomic_DNA"/>
</dbReference>
<evidence type="ECO:0000256" key="1">
    <source>
        <dbReference type="SAM" id="SignalP"/>
    </source>
</evidence>
<evidence type="ECO:0000313" key="2">
    <source>
        <dbReference type="EMBL" id="PWF25781.1"/>
    </source>
</evidence>
<feature type="chain" id="PRO_5016162799" evidence="1">
    <location>
        <begin position="26"/>
        <end position="195"/>
    </location>
</feature>
<comment type="caution">
    <text evidence="2">The sequence shown here is derived from an EMBL/GenBank/DDBJ whole genome shotgun (WGS) entry which is preliminary data.</text>
</comment>
<keyword evidence="1" id="KW-0732">Signal</keyword>
<sequence>MKIKRSIGIATFAFGSLAIVGSAVASPSLQETQHSLEVADLTPAITQLAADQATVPDWLVESGVDPESIRNVGTSEFGEHWIASDPDGNICIATQLGEESQDNWIGSVGCTSPMAFYEHGAAVSLNGEGFDGTAAYMLPPDIDSSTLTSSKDVQILADTPQVIAVSSIDQSAALRDIEIPRADGTAVQLPELDTE</sequence>
<feature type="signal peptide" evidence="1">
    <location>
        <begin position="1"/>
        <end position="25"/>
    </location>
</feature>
<dbReference type="Proteomes" id="UP000245283">
    <property type="component" value="Unassembled WGS sequence"/>
</dbReference>
<protein>
    <submittedName>
        <fullName evidence="2">Uncharacterized protein</fullName>
    </submittedName>
</protein>
<dbReference type="OrthoDB" id="1188001at2"/>
<proteinExistence type="predicted"/>
<organism evidence="2 3">
    <name type="scientific">Ancrocorticia populi</name>
    <dbReference type="NCBI Taxonomy" id="2175228"/>
    <lineage>
        <taxon>Bacteria</taxon>
        <taxon>Bacillati</taxon>
        <taxon>Actinomycetota</taxon>
        <taxon>Actinomycetes</taxon>
        <taxon>Actinomycetales</taxon>
        <taxon>Actinomycetaceae</taxon>
        <taxon>Ancrocorticia</taxon>
    </lineage>
</organism>
<dbReference type="AlphaFoldDB" id="A0A2V1K3X7"/>
<reference evidence="3" key="1">
    <citation type="submission" date="2018-05" db="EMBL/GenBank/DDBJ databases">
        <authorList>
            <person name="Li Y."/>
        </authorList>
    </citation>
    <scope>NUCLEOTIDE SEQUENCE [LARGE SCALE GENOMIC DNA]</scope>
    <source>
        <strain evidence="3">sk1b4</strain>
    </source>
</reference>
<dbReference type="RefSeq" id="WP_109094270.1">
    <property type="nucleotide sequence ID" value="NZ_CAMELQ010000003.1"/>
</dbReference>
<evidence type="ECO:0000313" key="3">
    <source>
        <dbReference type="Proteomes" id="UP000245283"/>
    </source>
</evidence>
<accession>A0A2V1K3X7</accession>
<gene>
    <name evidence="2" type="ORF">DD236_10105</name>
</gene>
<name>A0A2V1K3X7_9ACTO</name>